<dbReference type="Pfam" id="PF02803">
    <property type="entry name" value="Thiolase_C"/>
    <property type="match status" value="1"/>
</dbReference>
<dbReference type="EC" id="2.3.1.16" evidence="5"/>
<evidence type="ECO:0000256" key="7">
    <source>
        <dbReference type="RuleBase" id="RU003557"/>
    </source>
</evidence>
<comment type="caution">
    <text evidence="10">The sequence shown here is derived from an EMBL/GenBank/DDBJ whole genome shotgun (WGS) entry which is preliminary data.</text>
</comment>
<evidence type="ECO:0000259" key="9">
    <source>
        <dbReference type="Pfam" id="PF02803"/>
    </source>
</evidence>
<evidence type="ECO:0000256" key="5">
    <source>
        <dbReference type="ARBA" id="ARBA00024073"/>
    </source>
</evidence>
<gene>
    <name evidence="10" type="ORF">SE16_03120</name>
</gene>
<feature type="domain" description="Thiolase C-terminal" evidence="9">
    <location>
        <begin position="271"/>
        <end position="392"/>
    </location>
</feature>
<dbReference type="GO" id="GO:0006635">
    <property type="term" value="P:fatty acid beta-oxidation"/>
    <property type="evidence" value="ECO:0007669"/>
    <property type="project" value="TreeGrafter"/>
</dbReference>
<dbReference type="RefSeq" id="WP_060687188.1">
    <property type="nucleotide sequence ID" value="NZ_LGKN01000003.1"/>
</dbReference>
<dbReference type="Pfam" id="PF00108">
    <property type="entry name" value="Thiolase_N"/>
    <property type="match status" value="1"/>
</dbReference>
<dbReference type="InterPro" id="IPR020617">
    <property type="entry name" value="Thiolase_C"/>
</dbReference>
<dbReference type="InterPro" id="IPR020613">
    <property type="entry name" value="Thiolase_CS"/>
</dbReference>
<dbReference type="SUPFAM" id="SSF53901">
    <property type="entry name" value="Thiolase-like"/>
    <property type="match status" value="2"/>
</dbReference>
<dbReference type="PATRIC" id="fig|872965.6.peg.580"/>
<dbReference type="InterPro" id="IPR020616">
    <property type="entry name" value="Thiolase_N"/>
</dbReference>
<dbReference type="Gene3D" id="3.40.47.10">
    <property type="match status" value="1"/>
</dbReference>
<organism evidence="10 11">
    <name type="scientific">Ardenticatena maritima</name>
    <dbReference type="NCBI Taxonomy" id="872965"/>
    <lineage>
        <taxon>Bacteria</taxon>
        <taxon>Bacillati</taxon>
        <taxon>Chloroflexota</taxon>
        <taxon>Ardenticatenia</taxon>
        <taxon>Ardenticatenales</taxon>
        <taxon>Ardenticatenaceae</taxon>
        <taxon>Ardenticatena</taxon>
    </lineage>
</organism>
<dbReference type="FunFam" id="3.40.47.10:FF:000010">
    <property type="entry name" value="Acetyl-CoA acetyltransferase (Thiolase)"/>
    <property type="match status" value="1"/>
</dbReference>
<keyword evidence="3 7" id="KW-0808">Transferase</keyword>
<evidence type="ECO:0000313" key="11">
    <source>
        <dbReference type="Proteomes" id="UP000050502"/>
    </source>
</evidence>
<dbReference type="InterPro" id="IPR016039">
    <property type="entry name" value="Thiolase-like"/>
</dbReference>
<accession>A0A0P6YWB4</accession>
<name>A0A0P6YWB4_9CHLR</name>
<evidence type="ECO:0000256" key="1">
    <source>
        <dbReference type="ARBA" id="ARBA00005189"/>
    </source>
</evidence>
<protein>
    <recommendedName>
        <fullName evidence="5">acetyl-CoA C-acyltransferase</fullName>
        <ecNumber evidence="5">2.3.1.16</ecNumber>
    </recommendedName>
</protein>
<evidence type="ECO:0000256" key="3">
    <source>
        <dbReference type="ARBA" id="ARBA00022679"/>
    </source>
</evidence>
<dbReference type="PANTHER" id="PTHR43853:SF21">
    <property type="entry name" value="STEROID 3-KETOACYL-COA THIOLASE"/>
    <property type="match status" value="1"/>
</dbReference>
<comment type="similarity">
    <text evidence="2 7">Belongs to the thiolase-like superfamily. Thiolase family.</text>
</comment>
<comment type="pathway">
    <text evidence="1">Lipid metabolism.</text>
</comment>
<evidence type="ECO:0000256" key="2">
    <source>
        <dbReference type="ARBA" id="ARBA00010982"/>
    </source>
</evidence>
<dbReference type="EMBL" id="LGKN01000003">
    <property type="protein sequence ID" value="KPL89446.1"/>
    <property type="molecule type" value="Genomic_DNA"/>
</dbReference>
<feature type="domain" description="Thiolase N-terminal" evidence="8">
    <location>
        <begin position="7"/>
        <end position="263"/>
    </location>
</feature>
<dbReference type="PANTHER" id="PTHR43853">
    <property type="entry name" value="3-KETOACYL-COA THIOLASE, PEROXISOMAL"/>
    <property type="match status" value="1"/>
</dbReference>
<evidence type="ECO:0000313" key="10">
    <source>
        <dbReference type="EMBL" id="KPL89446.1"/>
    </source>
</evidence>
<dbReference type="InterPro" id="IPR020615">
    <property type="entry name" value="Thiolase_acyl_enz_int_AS"/>
</dbReference>
<dbReference type="PROSITE" id="PS00737">
    <property type="entry name" value="THIOLASE_2"/>
    <property type="match status" value="1"/>
</dbReference>
<reference evidence="10 11" key="1">
    <citation type="submission" date="2015-07" db="EMBL/GenBank/DDBJ databases">
        <title>Whole genome sequence of Ardenticatena maritima DSM 23922.</title>
        <authorList>
            <person name="Hemp J."/>
            <person name="Ward L.M."/>
            <person name="Pace L.A."/>
            <person name="Fischer W.W."/>
        </authorList>
    </citation>
    <scope>NUCLEOTIDE SEQUENCE [LARGE SCALE GENOMIC DNA]</scope>
    <source>
        <strain evidence="10 11">110S</strain>
    </source>
</reference>
<keyword evidence="4 7" id="KW-0012">Acyltransferase</keyword>
<evidence type="ECO:0000259" key="8">
    <source>
        <dbReference type="Pfam" id="PF00108"/>
    </source>
</evidence>
<dbReference type="PIRSF" id="PIRSF000429">
    <property type="entry name" value="Ac-CoA_Ac_transf"/>
    <property type="match status" value="1"/>
</dbReference>
<feature type="active site" description="Proton acceptor" evidence="6">
    <location>
        <position position="350"/>
    </location>
</feature>
<dbReference type="NCBIfam" id="TIGR01930">
    <property type="entry name" value="AcCoA-C-Actrans"/>
    <property type="match status" value="1"/>
</dbReference>
<evidence type="ECO:0000256" key="4">
    <source>
        <dbReference type="ARBA" id="ARBA00023315"/>
    </source>
</evidence>
<dbReference type="AlphaFoldDB" id="A0A0P6YWB4"/>
<evidence type="ECO:0000256" key="6">
    <source>
        <dbReference type="PIRSR" id="PIRSR000429-1"/>
    </source>
</evidence>
<dbReference type="PROSITE" id="PS00099">
    <property type="entry name" value="THIOLASE_3"/>
    <property type="match status" value="1"/>
</dbReference>
<feature type="active site" description="Acyl-thioester intermediate" evidence="6">
    <location>
        <position position="93"/>
    </location>
</feature>
<dbReference type="InterPro" id="IPR020610">
    <property type="entry name" value="Thiolase_AS"/>
</dbReference>
<dbReference type="GO" id="GO:0005737">
    <property type="term" value="C:cytoplasm"/>
    <property type="evidence" value="ECO:0007669"/>
    <property type="project" value="UniProtKB-ARBA"/>
</dbReference>
<dbReference type="InterPro" id="IPR002155">
    <property type="entry name" value="Thiolase"/>
</dbReference>
<dbReference type="NCBIfam" id="NF006553">
    <property type="entry name" value="PRK09052.1"/>
    <property type="match status" value="1"/>
</dbReference>
<dbReference type="InterPro" id="IPR050215">
    <property type="entry name" value="Thiolase-like_sf_Thiolase"/>
</dbReference>
<dbReference type="PROSITE" id="PS00098">
    <property type="entry name" value="THIOLASE_1"/>
    <property type="match status" value="1"/>
</dbReference>
<sequence>MSKREAVIVAGVRTAVGKAPRGSLRTKRPDDLAADVLKGLLERVPQLDPAEIEDVIMGCAMPEGEQGLNIGRVAVMRAGLPHSVAGITVNRFCSSGLQTIAMAAQAIEFGSADVVIAGGVESMSMVPMTGHYFAPNPHLALHYPEAFISMGLTAEKVAEKYGISREEQDEFAYRSHQLAIKAIDEGKFKDEIVPVEVEEVSVTPDGERVVRTKVFDTDEGPRRDTSLEALARLRPVFRADGTVTAGNSSQTSDGAAAVLLMTREKAEELGLKPIARVVSFSVGGVPPEIMGIGPVAAVPKALKRAGLTMDDIDLIELNEAFAAQSLAVIRQLEMPLEKVNVNGGAIALGHPLGCTGAKLTVQIINELRRRKARYGLVTMCIGGGMGAAGVIENLDL</sequence>
<dbReference type="GO" id="GO:0003988">
    <property type="term" value="F:acetyl-CoA C-acyltransferase activity"/>
    <property type="evidence" value="ECO:0007669"/>
    <property type="project" value="UniProtKB-EC"/>
</dbReference>
<feature type="active site" description="Proton acceptor" evidence="6">
    <location>
        <position position="380"/>
    </location>
</feature>
<dbReference type="Proteomes" id="UP000050502">
    <property type="component" value="Unassembled WGS sequence"/>
</dbReference>
<dbReference type="GO" id="GO:0010124">
    <property type="term" value="P:phenylacetate catabolic process"/>
    <property type="evidence" value="ECO:0007669"/>
    <property type="project" value="TreeGrafter"/>
</dbReference>
<proteinExistence type="inferred from homology"/>
<dbReference type="CDD" id="cd00751">
    <property type="entry name" value="thiolase"/>
    <property type="match status" value="1"/>
</dbReference>